<organism evidence="6 7">
    <name type="scientific">Prototheca wickerhamii</name>
    <dbReference type="NCBI Taxonomy" id="3111"/>
    <lineage>
        <taxon>Eukaryota</taxon>
        <taxon>Viridiplantae</taxon>
        <taxon>Chlorophyta</taxon>
        <taxon>core chlorophytes</taxon>
        <taxon>Trebouxiophyceae</taxon>
        <taxon>Chlorellales</taxon>
        <taxon>Chlorellaceae</taxon>
        <taxon>Prototheca</taxon>
    </lineage>
</organism>
<dbReference type="Gene3D" id="6.10.160.10">
    <property type="match status" value="1"/>
</dbReference>
<evidence type="ECO:0000256" key="2">
    <source>
        <dbReference type="ARBA" id="ARBA00022980"/>
    </source>
</evidence>
<keyword evidence="5" id="KW-0694">RNA-binding</keyword>
<dbReference type="InterPro" id="IPR005813">
    <property type="entry name" value="Ribosomal_bL20"/>
</dbReference>
<evidence type="ECO:0000256" key="4">
    <source>
        <dbReference type="RuleBase" id="RU000561"/>
    </source>
</evidence>
<dbReference type="SUPFAM" id="SSF74731">
    <property type="entry name" value="Ribosomal protein L20"/>
    <property type="match status" value="1"/>
</dbReference>
<comment type="caution">
    <text evidence="6">The sequence shown here is derived from an EMBL/GenBank/DDBJ whole genome shotgun (WGS) entry which is preliminary data.</text>
</comment>
<dbReference type="AlphaFoldDB" id="A0AAD9II18"/>
<keyword evidence="7" id="KW-1185">Reference proteome</keyword>
<comment type="function">
    <text evidence="5">Binds directly to 23S ribosomal RNA and is necessary for the in vitro assembly process of the 50S ribosomal subunit. It is not involved in the protein synthesizing functions of that subunit.</text>
</comment>
<accession>A0AAD9II18</accession>
<dbReference type="InterPro" id="IPR035566">
    <property type="entry name" value="Ribosomal_protein_bL20_C"/>
</dbReference>
<dbReference type="GO" id="GO:0005840">
    <property type="term" value="C:ribosome"/>
    <property type="evidence" value="ECO:0007669"/>
    <property type="project" value="UniProtKB-KW"/>
</dbReference>
<keyword evidence="2 4" id="KW-0689">Ribosomal protein</keyword>
<dbReference type="Proteomes" id="UP001255856">
    <property type="component" value="Unassembled WGS sequence"/>
</dbReference>
<dbReference type="FunFam" id="1.10.1900.20:FF:000001">
    <property type="entry name" value="50S ribosomal protein L20"/>
    <property type="match status" value="1"/>
</dbReference>
<dbReference type="GO" id="GO:0003735">
    <property type="term" value="F:structural constituent of ribosome"/>
    <property type="evidence" value="ECO:0007669"/>
    <property type="project" value="InterPro"/>
</dbReference>
<dbReference type="PRINTS" id="PR00062">
    <property type="entry name" value="RIBOSOMALL20"/>
</dbReference>
<proteinExistence type="inferred from homology"/>
<dbReference type="Gene3D" id="1.10.1900.20">
    <property type="entry name" value="Ribosomal protein L20"/>
    <property type="match status" value="1"/>
</dbReference>
<keyword evidence="3 4" id="KW-0687">Ribonucleoprotein</keyword>
<evidence type="ECO:0000313" key="6">
    <source>
        <dbReference type="EMBL" id="KAK2078889.1"/>
    </source>
</evidence>
<dbReference type="PANTHER" id="PTHR10986">
    <property type="entry name" value="39S RIBOSOMAL PROTEIN L20"/>
    <property type="match status" value="1"/>
</dbReference>
<reference evidence="6" key="1">
    <citation type="submission" date="2021-01" db="EMBL/GenBank/DDBJ databases">
        <authorList>
            <person name="Eckstrom K.M.E."/>
        </authorList>
    </citation>
    <scope>NUCLEOTIDE SEQUENCE</scope>
    <source>
        <strain evidence="6">UVCC 0001</strain>
    </source>
</reference>
<evidence type="ECO:0000313" key="7">
    <source>
        <dbReference type="Proteomes" id="UP001255856"/>
    </source>
</evidence>
<dbReference type="GO" id="GO:1990904">
    <property type="term" value="C:ribonucleoprotein complex"/>
    <property type="evidence" value="ECO:0007669"/>
    <property type="project" value="UniProtKB-KW"/>
</dbReference>
<dbReference type="NCBIfam" id="TIGR01032">
    <property type="entry name" value="rplT_bact"/>
    <property type="match status" value="1"/>
</dbReference>
<name>A0AAD9II18_PROWI</name>
<dbReference type="HAMAP" id="MF_00382">
    <property type="entry name" value="Ribosomal_bL20"/>
    <property type="match status" value="1"/>
</dbReference>
<evidence type="ECO:0000256" key="3">
    <source>
        <dbReference type="ARBA" id="ARBA00023274"/>
    </source>
</evidence>
<keyword evidence="5" id="KW-0699">rRNA-binding</keyword>
<evidence type="ECO:0000256" key="5">
    <source>
        <dbReference type="RuleBase" id="RU004311"/>
    </source>
</evidence>
<dbReference type="Pfam" id="PF00453">
    <property type="entry name" value="Ribosomal_L20"/>
    <property type="match status" value="1"/>
</dbReference>
<dbReference type="GO" id="GO:0019843">
    <property type="term" value="F:rRNA binding"/>
    <property type="evidence" value="ECO:0007669"/>
    <property type="project" value="UniProtKB-KW"/>
</dbReference>
<sequence>MHKDKILKLAKGFRGRSKNCIRVARERVEKSLQYAFRDRRNKKRDMRALWIQQINAGARQYGVKYSSLMSGLSSQNINLNRKMLSELAQSEPYSFKALVDQVIRMRGLQPGQAAAKAAA</sequence>
<comment type="similarity">
    <text evidence="1 4">Belongs to the bacterial ribosomal protein bL20 family.</text>
</comment>
<gene>
    <name evidence="6" type="ORF">QBZ16_002579</name>
</gene>
<dbReference type="CDD" id="cd07026">
    <property type="entry name" value="Ribosomal_L20"/>
    <property type="match status" value="1"/>
</dbReference>
<protein>
    <recommendedName>
        <fullName evidence="5">50S ribosomal protein L20</fullName>
    </recommendedName>
</protein>
<evidence type="ECO:0000256" key="1">
    <source>
        <dbReference type="ARBA" id="ARBA00007698"/>
    </source>
</evidence>
<dbReference type="GO" id="GO:0006412">
    <property type="term" value="P:translation"/>
    <property type="evidence" value="ECO:0007669"/>
    <property type="project" value="InterPro"/>
</dbReference>
<dbReference type="EMBL" id="JASFZW010000003">
    <property type="protein sequence ID" value="KAK2078889.1"/>
    <property type="molecule type" value="Genomic_DNA"/>
</dbReference>